<keyword evidence="9" id="KW-1185">Reference proteome</keyword>
<dbReference type="STRING" id="426757.SAMN04488127_0664"/>
<evidence type="ECO:0000256" key="4">
    <source>
        <dbReference type="ARBA" id="ARBA00022679"/>
    </source>
</evidence>
<dbReference type="RefSeq" id="WP_092049905.1">
    <property type="nucleotide sequence ID" value="NZ_FNZF01000001.1"/>
</dbReference>
<reference evidence="9" key="1">
    <citation type="submission" date="2016-10" db="EMBL/GenBank/DDBJ databases">
        <authorList>
            <person name="Varghese N."/>
            <person name="Submissions S."/>
        </authorList>
    </citation>
    <scope>NUCLEOTIDE SEQUENCE [LARGE SCALE GENOMIC DNA]</scope>
    <source>
        <strain evidence="9">CGMCC 1.6763</strain>
    </source>
</reference>
<keyword evidence="3 6" id="KW-0032">Aminotransferase</keyword>
<keyword evidence="5" id="KW-0663">Pyridoxal phosphate</keyword>
<dbReference type="InterPro" id="IPR050596">
    <property type="entry name" value="AspAT/PAT-like"/>
</dbReference>
<dbReference type="EMBL" id="FNZF01000001">
    <property type="protein sequence ID" value="SEI86914.1"/>
    <property type="molecule type" value="Genomic_DNA"/>
</dbReference>
<dbReference type="GO" id="GO:0030170">
    <property type="term" value="F:pyridoxal phosphate binding"/>
    <property type="evidence" value="ECO:0007669"/>
    <property type="project" value="InterPro"/>
</dbReference>
<evidence type="ECO:0000313" key="9">
    <source>
        <dbReference type="Proteomes" id="UP000199200"/>
    </source>
</evidence>
<evidence type="ECO:0000256" key="3">
    <source>
        <dbReference type="ARBA" id="ARBA00022576"/>
    </source>
</evidence>
<dbReference type="OrthoDB" id="9802328at2"/>
<dbReference type="PANTHER" id="PTHR46383">
    <property type="entry name" value="ASPARTATE AMINOTRANSFERASE"/>
    <property type="match status" value="1"/>
</dbReference>
<dbReference type="InterPro" id="IPR015424">
    <property type="entry name" value="PyrdxlP-dep_Trfase"/>
</dbReference>
<comment type="cofactor">
    <cofactor evidence="1 6">
        <name>pyridoxal 5'-phosphate</name>
        <dbReference type="ChEBI" id="CHEBI:597326"/>
    </cofactor>
</comment>
<organism evidence="8 9">
    <name type="scientific">Bhargavaea ginsengi</name>
    <dbReference type="NCBI Taxonomy" id="426757"/>
    <lineage>
        <taxon>Bacteria</taxon>
        <taxon>Bacillati</taxon>
        <taxon>Bacillota</taxon>
        <taxon>Bacilli</taxon>
        <taxon>Bacillales</taxon>
        <taxon>Caryophanaceae</taxon>
        <taxon>Bhargavaea</taxon>
    </lineage>
</organism>
<dbReference type="SUPFAM" id="SSF53383">
    <property type="entry name" value="PLP-dependent transferases"/>
    <property type="match status" value="1"/>
</dbReference>
<dbReference type="Gene3D" id="3.90.1150.10">
    <property type="entry name" value="Aspartate Aminotransferase, domain 1"/>
    <property type="match status" value="1"/>
</dbReference>
<protein>
    <recommendedName>
        <fullName evidence="6">Aminotransferase</fullName>
        <ecNumber evidence="6">2.6.1.-</ecNumber>
    </recommendedName>
</protein>
<dbReference type="GO" id="GO:0008483">
    <property type="term" value="F:transaminase activity"/>
    <property type="evidence" value="ECO:0007669"/>
    <property type="project" value="UniProtKB-KW"/>
</dbReference>
<dbReference type="FunFam" id="3.40.640.10:FF:000033">
    <property type="entry name" value="Aspartate aminotransferase"/>
    <property type="match status" value="1"/>
</dbReference>
<feature type="domain" description="Aminotransferase class I/classII large" evidence="7">
    <location>
        <begin position="32"/>
        <end position="378"/>
    </location>
</feature>
<evidence type="ECO:0000256" key="1">
    <source>
        <dbReference type="ARBA" id="ARBA00001933"/>
    </source>
</evidence>
<evidence type="ECO:0000256" key="5">
    <source>
        <dbReference type="ARBA" id="ARBA00022898"/>
    </source>
</evidence>
<dbReference type="CDD" id="cd00609">
    <property type="entry name" value="AAT_like"/>
    <property type="match status" value="1"/>
</dbReference>
<proteinExistence type="inferred from homology"/>
<dbReference type="GO" id="GO:0006520">
    <property type="term" value="P:amino acid metabolic process"/>
    <property type="evidence" value="ECO:0007669"/>
    <property type="project" value="InterPro"/>
</dbReference>
<dbReference type="AlphaFoldDB" id="A0A1H6U8I9"/>
<dbReference type="InterPro" id="IPR004839">
    <property type="entry name" value="Aminotransferase_I/II_large"/>
</dbReference>
<dbReference type="InterPro" id="IPR015422">
    <property type="entry name" value="PyrdxlP-dep_Trfase_small"/>
</dbReference>
<dbReference type="Gene3D" id="3.40.640.10">
    <property type="entry name" value="Type I PLP-dependent aspartate aminotransferase-like (Major domain)"/>
    <property type="match status" value="1"/>
</dbReference>
<name>A0A1H6U8I9_9BACL</name>
<dbReference type="PROSITE" id="PS00105">
    <property type="entry name" value="AA_TRANSFER_CLASS_1"/>
    <property type="match status" value="1"/>
</dbReference>
<dbReference type="Proteomes" id="UP000199200">
    <property type="component" value="Unassembled WGS sequence"/>
</dbReference>
<accession>A0A1H6U8I9</accession>
<gene>
    <name evidence="8" type="ORF">SAMN04488127_0664</name>
</gene>
<dbReference type="PANTHER" id="PTHR46383:SF4">
    <property type="entry name" value="AMINOTRANSFERASE"/>
    <property type="match status" value="1"/>
</dbReference>
<dbReference type="EC" id="2.6.1.-" evidence="6"/>
<evidence type="ECO:0000256" key="6">
    <source>
        <dbReference type="RuleBase" id="RU000481"/>
    </source>
</evidence>
<dbReference type="Pfam" id="PF00155">
    <property type="entry name" value="Aminotran_1_2"/>
    <property type="match status" value="1"/>
</dbReference>
<keyword evidence="4 6" id="KW-0808">Transferase</keyword>
<dbReference type="PRINTS" id="PR00753">
    <property type="entry name" value="ACCSYNTHASE"/>
</dbReference>
<comment type="similarity">
    <text evidence="2 6">Belongs to the class-I pyridoxal-phosphate-dependent aminotransferase family.</text>
</comment>
<evidence type="ECO:0000256" key="2">
    <source>
        <dbReference type="ARBA" id="ARBA00007441"/>
    </source>
</evidence>
<evidence type="ECO:0000259" key="7">
    <source>
        <dbReference type="Pfam" id="PF00155"/>
    </source>
</evidence>
<dbReference type="InterPro" id="IPR004838">
    <property type="entry name" value="NHTrfase_class1_PyrdxlP-BS"/>
</dbReference>
<dbReference type="InterPro" id="IPR015421">
    <property type="entry name" value="PyrdxlP-dep_Trfase_major"/>
</dbReference>
<evidence type="ECO:0000313" key="8">
    <source>
        <dbReference type="EMBL" id="SEI86914.1"/>
    </source>
</evidence>
<sequence length="397" mass="43806">MKDKLHGLNEKALEISTPGVRVFANRVAQIPDGINLTIGEPDFATPERVKQAAISAINDNRTGYSHNAGLQALRESVSAFFNEKYGFHYDSDTEIVITNGASEGIDSTLRTLLNEGDEVILPAPIYSGYGPVIRLAGATPVYLDTSETGFQPDAQALEALITSRTKAVIFNYPSNPTGVTLTREAMDGLIGVLSKHKLWVVSDEIYSENTYGDGHISFASYPEIRDRLILIHGLSKSHAMTGWRIGFTLGSREIMEQILKVHLSSTICASLPGQYAAIEALDHCRDAPGEMNKQYIERRNYVMGRLRQMGLEVEQPDGAFYLFPSIKGTGLTSYEFAEQLLDRQHVAVVPGSSFTSYGEGHIRISYANSMENLVKAMDRMEAFVREHSLSQLHHSGM</sequence>